<dbReference type="RefSeq" id="WP_243479542.1">
    <property type="nucleotide sequence ID" value="NZ_CP063982.1"/>
</dbReference>
<organism evidence="5 6">
    <name type="scientific">Orrella daihaiensis</name>
    <dbReference type="NCBI Taxonomy" id="2782176"/>
    <lineage>
        <taxon>Bacteria</taxon>
        <taxon>Pseudomonadati</taxon>
        <taxon>Pseudomonadota</taxon>
        <taxon>Betaproteobacteria</taxon>
        <taxon>Burkholderiales</taxon>
        <taxon>Alcaligenaceae</taxon>
        <taxon>Orrella</taxon>
    </lineage>
</organism>
<evidence type="ECO:0000259" key="3">
    <source>
        <dbReference type="Pfam" id="PF01648"/>
    </source>
</evidence>
<evidence type="ECO:0000313" key="6">
    <source>
        <dbReference type="Proteomes" id="UP000831607"/>
    </source>
</evidence>
<dbReference type="InterPro" id="IPR055066">
    <property type="entry name" value="AASDHPPT_N"/>
</dbReference>
<dbReference type="InterPro" id="IPR050559">
    <property type="entry name" value="P-Pant_transferase_sf"/>
</dbReference>
<dbReference type="InterPro" id="IPR037143">
    <property type="entry name" value="4-PPantetheinyl_Trfase_dom_sf"/>
</dbReference>
<keyword evidence="2 5" id="KW-0808">Transferase</keyword>
<feature type="domain" description="4'-phosphopantetheinyl transferase N-terminal" evidence="4">
    <location>
        <begin position="30"/>
        <end position="113"/>
    </location>
</feature>
<protein>
    <submittedName>
        <fullName evidence="5">4'-phosphopantetheinyl transferase superfamily protein</fullName>
    </submittedName>
</protein>
<evidence type="ECO:0000256" key="1">
    <source>
        <dbReference type="ARBA" id="ARBA00010990"/>
    </source>
</evidence>
<dbReference type="PANTHER" id="PTHR12215:SF10">
    <property type="entry name" value="L-AMINOADIPATE-SEMIALDEHYDE DEHYDROGENASE-PHOSPHOPANTETHEINYL TRANSFERASE"/>
    <property type="match status" value="1"/>
</dbReference>
<dbReference type="GO" id="GO:0016740">
    <property type="term" value="F:transferase activity"/>
    <property type="evidence" value="ECO:0007669"/>
    <property type="project" value="UniProtKB-KW"/>
</dbReference>
<evidence type="ECO:0000313" key="5">
    <source>
        <dbReference type="EMBL" id="UOD51092.1"/>
    </source>
</evidence>
<feature type="domain" description="4'-phosphopantetheinyl transferase" evidence="3">
    <location>
        <begin position="118"/>
        <end position="205"/>
    </location>
</feature>
<dbReference type="PANTHER" id="PTHR12215">
    <property type="entry name" value="PHOSPHOPANTETHEINE TRANSFERASE"/>
    <property type="match status" value="1"/>
</dbReference>
<evidence type="ECO:0000256" key="2">
    <source>
        <dbReference type="ARBA" id="ARBA00022679"/>
    </source>
</evidence>
<reference evidence="5 6" key="1">
    <citation type="submission" date="2020-11" db="EMBL/GenBank/DDBJ databases">
        <title>Algicoccus daihaiensis sp.nov., isolated from Daihai Lake in Inner Mongolia.</title>
        <authorList>
            <person name="Kai J."/>
        </authorList>
    </citation>
    <scope>NUCLEOTIDE SEQUENCE [LARGE SCALE GENOMIC DNA]</scope>
    <source>
        <strain evidence="6">f23</strain>
    </source>
</reference>
<dbReference type="EMBL" id="CP063982">
    <property type="protein sequence ID" value="UOD51092.1"/>
    <property type="molecule type" value="Genomic_DNA"/>
</dbReference>
<comment type="similarity">
    <text evidence="1">Belongs to the P-Pant transferase superfamily. Gsp/Sfp/HetI/AcpT family.</text>
</comment>
<keyword evidence="6" id="KW-1185">Reference proteome</keyword>
<sequence>MSPISERFDGSTFLVRHLNPGVVRNPDLITQITSWLDEAETARLARLINPEHRHAFLVSHGLTRRLLSKVLGCNPSDICFGVTGRQKPVLSHPFNAKAVHFNLAHTQGLTVLAIGPEPMGIDTEWLNRTTKAGLAKRYFTQAEQRDIDYQPPELRQQRFLTYWTLKEAFLKAQAWGIADSLTGFEFELSPPGATLPERIRLRVRDARLTPTLPWRFHHWRIEPEHLISLAVSTQATTDPSIDICPWTDSDWI</sequence>
<evidence type="ECO:0000259" key="4">
    <source>
        <dbReference type="Pfam" id="PF22624"/>
    </source>
</evidence>
<dbReference type="Gene3D" id="3.90.470.20">
    <property type="entry name" value="4'-phosphopantetheinyl transferase domain"/>
    <property type="match status" value="2"/>
</dbReference>
<name>A0ABY4ALD8_9BURK</name>
<dbReference type="Proteomes" id="UP000831607">
    <property type="component" value="Chromosome"/>
</dbReference>
<dbReference type="SUPFAM" id="SSF56214">
    <property type="entry name" value="4'-phosphopantetheinyl transferase"/>
    <property type="match status" value="2"/>
</dbReference>
<dbReference type="InterPro" id="IPR008278">
    <property type="entry name" value="4-PPantetheinyl_Trfase_dom"/>
</dbReference>
<accession>A0ABY4ALD8</accession>
<dbReference type="Pfam" id="PF01648">
    <property type="entry name" value="ACPS"/>
    <property type="match status" value="1"/>
</dbReference>
<gene>
    <name evidence="5" type="ORF">DHf2319_04090</name>
</gene>
<proteinExistence type="inferred from homology"/>
<dbReference type="Pfam" id="PF22624">
    <property type="entry name" value="AASDHPPT_N"/>
    <property type="match status" value="1"/>
</dbReference>